<comment type="catalytic activity">
    <reaction evidence="10 11">
        <text>shikimate + ATP = 3-phosphoshikimate + ADP + H(+)</text>
        <dbReference type="Rhea" id="RHEA:13121"/>
        <dbReference type="ChEBI" id="CHEBI:15378"/>
        <dbReference type="ChEBI" id="CHEBI:30616"/>
        <dbReference type="ChEBI" id="CHEBI:36208"/>
        <dbReference type="ChEBI" id="CHEBI:145989"/>
        <dbReference type="ChEBI" id="CHEBI:456216"/>
        <dbReference type="EC" id="2.7.1.71"/>
    </reaction>
</comment>
<comment type="cofactor">
    <cofactor evidence="11">
        <name>Mg(2+)</name>
        <dbReference type="ChEBI" id="CHEBI:18420"/>
    </cofactor>
    <text evidence="11">Binds 1 Mg(2+) ion per subunit.</text>
</comment>
<evidence type="ECO:0000256" key="10">
    <source>
        <dbReference type="ARBA" id="ARBA00048567"/>
    </source>
</evidence>
<keyword evidence="11" id="KW-0460">Magnesium</keyword>
<dbReference type="GO" id="GO:0009073">
    <property type="term" value="P:aromatic amino acid family biosynthetic process"/>
    <property type="evidence" value="ECO:0007669"/>
    <property type="project" value="UniProtKB-KW"/>
</dbReference>
<comment type="similarity">
    <text evidence="2 11">Belongs to the shikimate kinase family.</text>
</comment>
<keyword evidence="6 11" id="KW-0547">Nucleotide-binding</keyword>
<dbReference type="GO" id="GO:0009423">
    <property type="term" value="P:chorismate biosynthetic process"/>
    <property type="evidence" value="ECO:0007669"/>
    <property type="project" value="UniProtKB-UniRule"/>
</dbReference>
<dbReference type="PROSITE" id="PS01128">
    <property type="entry name" value="SHIKIMATE_KINASE"/>
    <property type="match status" value="1"/>
</dbReference>
<dbReference type="PRINTS" id="PR01100">
    <property type="entry name" value="SHIKIMTKNASE"/>
</dbReference>
<dbReference type="HAMAP" id="MF_00109">
    <property type="entry name" value="Shikimate_kinase"/>
    <property type="match status" value="1"/>
</dbReference>
<name>A0A7X0DMY4_NOVIT</name>
<evidence type="ECO:0000256" key="8">
    <source>
        <dbReference type="ARBA" id="ARBA00022840"/>
    </source>
</evidence>
<dbReference type="InterPro" id="IPR000623">
    <property type="entry name" value="Shikimate_kinase/TSH1"/>
</dbReference>
<dbReference type="Gene3D" id="3.40.50.300">
    <property type="entry name" value="P-loop containing nucleotide triphosphate hydrolases"/>
    <property type="match status" value="1"/>
</dbReference>
<keyword evidence="4 11" id="KW-0028">Amino-acid biosynthesis</keyword>
<feature type="region of interest" description="Disordered" evidence="12">
    <location>
        <begin position="1"/>
        <end position="20"/>
    </location>
</feature>
<dbReference type="PANTHER" id="PTHR21087">
    <property type="entry name" value="SHIKIMATE KINASE"/>
    <property type="match status" value="1"/>
</dbReference>
<keyword evidence="9 11" id="KW-0057">Aromatic amino acid biosynthesis</keyword>
<accession>A0A7X0DMY4</accession>
<evidence type="ECO:0000256" key="1">
    <source>
        <dbReference type="ARBA" id="ARBA00004842"/>
    </source>
</evidence>
<dbReference type="GO" id="GO:0004765">
    <property type="term" value="F:shikimate kinase activity"/>
    <property type="evidence" value="ECO:0007669"/>
    <property type="project" value="UniProtKB-UniRule"/>
</dbReference>
<keyword evidence="5 11" id="KW-0808">Transferase</keyword>
<feature type="binding site" evidence="11">
    <location>
        <position position="58"/>
    </location>
    <ligand>
        <name>substrate</name>
    </ligand>
</feature>
<evidence type="ECO:0000256" key="9">
    <source>
        <dbReference type="ARBA" id="ARBA00023141"/>
    </source>
</evidence>
<dbReference type="AlphaFoldDB" id="A0A7X0DMY4"/>
<evidence type="ECO:0000256" key="12">
    <source>
        <dbReference type="SAM" id="MobiDB-lite"/>
    </source>
</evidence>
<evidence type="ECO:0000256" key="11">
    <source>
        <dbReference type="HAMAP-Rule" id="MF_00109"/>
    </source>
</evidence>
<keyword evidence="11" id="KW-0479">Metal-binding</keyword>
<feature type="binding site" evidence="11">
    <location>
        <position position="161"/>
    </location>
    <ligand>
        <name>substrate</name>
    </ligand>
</feature>
<dbReference type="SUPFAM" id="SSF52540">
    <property type="entry name" value="P-loop containing nucleoside triphosphate hydrolases"/>
    <property type="match status" value="1"/>
</dbReference>
<reference evidence="13 14" key="1">
    <citation type="submission" date="2020-08" db="EMBL/GenBank/DDBJ databases">
        <title>Genomic Encyclopedia of Type Strains, Phase IV (KMG-IV): sequencing the most valuable type-strain genomes for metagenomic binning, comparative biology and taxonomic classification.</title>
        <authorList>
            <person name="Goeker M."/>
        </authorList>
    </citation>
    <scope>NUCLEOTIDE SEQUENCE [LARGE SCALE GENOMIC DNA]</scope>
    <source>
        <strain evidence="13 14">DSM 11590</strain>
    </source>
</reference>
<dbReference type="EC" id="2.7.1.71" evidence="3 11"/>
<keyword evidence="14" id="KW-1185">Reference proteome</keyword>
<comment type="function">
    <text evidence="11">Catalyzes the specific phosphorylation of the 3-hydroxyl group of shikimic acid using ATP as a cosubstrate.</text>
</comment>
<dbReference type="Proteomes" id="UP000544872">
    <property type="component" value="Unassembled WGS sequence"/>
</dbReference>
<organism evidence="13 14">
    <name type="scientific">Novispirillum itersonii</name>
    <name type="common">Aquaspirillum itersonii</name>
    <dbReference type="NCBI Taxonomy" id="189"/>
    <lineage>
        <taxon>Bacteria</taxon>
        <taxon>Pseudomonadati</taxon>
        <taxon>Pseudomonadota</taxon>
        <taxon>Alphaproteobacteria</taxon>
        <taxon>Rhodospirillales</taxon>
        <taxon>Novispirillaceae</taxon>
        <taxon>Novispirillum</taxon>
    </lineage>
</organism>
<comment type="pathway">
    <text evidence="1 11">Metabolic intermediate biosynthesis; chorismate biosynthesis; chorismate from D-erythrose 4-phosphate and phosphoenolpyruvate: step 5/7.</text>
</comment>
<dbReference type="CDD" id="cd00464">
    <property type="entry name" value="SK"/>
    <property type="match status" value="1"/>
</dbReference>
<evidence type="ECO:0000256" key="2">
    <source>
        <dbReference type="ARBA" id="ARBA00006997"/>
    </source>
</evidence>
<keyword evidence="7 11" id="KW-0418">Kinase</keyword>
<comment type="subunit">
    <text evidence="11">Monomer.</text>
</comment>
<dbReference type="GO" id="GO:0000287">
    <property type="term" value="F:magnesium ion binding"/>
    <property type="evidence" value="ECO:0007669"/>
    <property type="project" value="UniProtKB-UniRule"/>
</dbReference>
<evidence type="ECO:0000256" key="7">
    <source>
        <dbReference type="ARBA" id="ARBA00022777"/>
    </source>
</evidence>
<keyword evidence="11" id="KW-0963">Cytoplasm</keyword>
<evidence type="ECO:0000256" key="5">
    <source>
        <dbReference type="ARBA" id="ARBA00022679"/>
    </source>
</evidence>
<gene>
    <name evidence="11" type="primary">aroK</name>
    <name evidence="13" type="ORF">FHS48_002194</name>
</gene>
<sequence>MTDLPPTLPPASPLPPTFSAVPQPLERTVTMVGLMGAGKSVIGKRLAARLGVPFIDADTAIENAAGFTIADFFARFGEAAFREGEAKVISRLLEGPVCVLATGGGAFMNANTRALIRSSATSIWLKASLDLLVSRTAGRSHRPLLNQGDPRAILGDLMERRYPVYAEADVIVPLVDESPDATCDRVQAALETHLGHPLLMPARGPSE</sequence>
<dbReference type="EMBL" id="JACIIX010000007">
    <property type="protein sequence ID" value="MBB6210769.1"/>
    <property type="molecule type" value="Genomic_DNA"/>
</dbReference>
<feature type="binding site" evidence="11">
    <location>
        <begin position="36"/>
        <end position="41"/>
    </location>
    <ligand>
        <name>ATP</name>
        <dbReference type="ChEBI" id="CHEBI:30616"/>
    </ligand>
</feature>
<feature type="binding site" evidence="11">
    <location>
        <position position="40"/>
    </location>
    <ligand>
        <name>Mg(2+)</name>
        <dbReference type="ChEBI" id="CHEBI:18420"/>
    </ligand>
</feature>
<feature type="binding site" evidence="11">
    <location>
        <position position="104"/>
    </location>
    <ligand>
        <name>substrate</name>
    </ligand>
</feature>
<dbReference type="InterPro" id="IPR031322">
    <property type="entry name" value="Shikimate/glucono_kinase"/>
</dbReference>
<comment type="subcellular location">
    <subcellularLocation>
        <location evidence="11">Cytoplasm</location>
    </subcellularLocation>
</comment>
<dbReference type="GO" id="GO:0005524">
    <property type="term" value="F:ATP binding"/>
    <property type="evidence" value="ECO:0007669"/>
    <property type="project" value="UniProtKB-UniRule"/>
</dbReference>
<dbReference type="RefSeq" id="WP_260402433.1">
    <property type="nucleotide sequence ID" value="NZ_JACIIX010000007.1"/>
</dbReference>
<evidence type="ECO:0000256" key="6">
    <source>
        <dbReference type="ARBA" id="ARBA00022741"/>
    </source>
</evidence>
<evidence type="ECO:0000313" key="14">
    <source>
        <dbReference type="Proteomes" id="UP000544872"/>
    </source>
</evidence>
<protein>
    <recommendedName>
        <fullName evidence="3 11">Shikimate kinase</fullName>
        <shortName evidence="11">SK</shortName>
        <ecNumber evidence="3 11">2.7.1.71</ecNumber>
    </recommendedName>
</protein>
<feature type="compositionally biased region" description="Pro residues" evidence="12">
    <location>
        <begin position="1"/>
        <end position="16"/>
    </location>
</feature>
<proteinExistence type="inferred from homology"/>
<dbReference type="GO" id="GO:0008652">
    <property type="term" value="P:amino acid biosynthetic process"/>
    <property type="evidence" value="ECO:0007669"/>
    <property type="project" value="UniProtKB-KW"/>
</dbReference>
<evidence type="ECO:0000313" key="13">
    <source>
        <dbReference type="EMBL" id="MBB6210769.1"/>
    </source>
</evidence>
<dbReference type="GO" id="GO:0005829">
    <property type="term" value="C:cytosol"/>
    <property type="evidence" value="ECO:0007669"/>
    <property type="project" value="TreeGrafter"/>
</dbReference>
<dbReference type="Pfam" id="PF01202">
    <property type="entry name" value="SKI"/>
    <property type="match status" value="1"/>
</dbReference>
<evidence type="ECO:0000256" key="3">
    <source>
        <dbReference type="ARBA" id="ARBA00012154"/>
    </source>
</evidence>
<feature type="binding site" evidence="11">
    <location>
        <position position="82"/>
    </location>
    <ligand>
        <name>substrate</name>
    </ligand>
</feature>
<dbReference type="InterPro" id="IPR023000">
    <property type="entry name" value="Shikimate_kinase_CS"/>
</dbReference>
<dbReference type="InterPro" id="IPR027417">
    <property type="entry name" value="P-loop_NTPase"/>
</dbReference>
<dbReference type="NCBIfam" id="NF010552">
    <property type="entry name" value="PRK13946.1"/>
    <property type="match status" value="1"/>
</dbReference>
<comment type="caution">
    <text evidence="11">Lacks conserved residue(s) required for the propagation of feature annotation.</text>
</comment>
<feature type="binding site" evidence="11">
    <location>
        <position position="142"/>
    </location>
    <ligand>
        <name>ATP</name>
        <dbReference type="ChEBI" id="CHEBI:30616"/>
    </ligand>
</feature>
<comment type="caution">
    <text evidence="13">The sequence shown here is derived from an EMBL/GenBank/DDBJ whole genome shotgun (WGS) entry which is preliminary data.</text>
</comment>
<dbReference type="PANTHER" id="PTHR21087:SF16">
    <property type="entry name" value="SHIKIMATE KINASE 1, CHLOROPLASTIC"/>
    <property type="match status" value="1"/>
</dbReference>
<dbReference type="UniPathway" id="UPA00053">
    <property type="reaction ID" value="UER00088"/>
</dbReference>
<evidence type="ECO:0000256" key="4">
    <source>
        <dbReference type="ARBA" id="ARBA00022605"/>
    </source>
</evidence>
<keyword evidence="8 11" id="KW-0067">ATP-binding</keyword>